<keyword evidence="4" id="KW-1185">Reference proteome</keyword>
<reference evidence="3 4" key="1">
    <citation type="submission" date="2018-03" db="EMBL/GenBank/DDBJ databases">
        <title>Genomic Encyclopedia of Archaeal and Bacterial Type Strains, Phase II (KMG-II): from individual species to whole genera.</title>
        <authorList>
            <person name="Goeker M."/>
        </authorList>
    </citation>
    <scope>NUCLEOTIDE SEQUENCE [LARGE SCALE GENOMIC DNA]</scope>
    <source>
        <strain evidence="3 4">DSM 44720</strain>
    </source>
</reference>
<dbReference type="InterPro" id="IPR048650">
    <property type="entry name" value="ISOA1-3-like_C"/>
</dbReference>
<dbReference type="Gene3D" id="3.20.20.80">
    <property type="entry name" value="Glycosidases"/>
    <property type="match status" value="1"/>
</dbReference>
<proteinExistence type="predicted"/>
<dbReference type="Gene3D" id="2.60.40.1180">
    <property type="entry name" value="Golgi alpha-mannosidase II"/>
    <property type="match status" value="1"/>
</dbReference>
<name>A0A2T0STA3_9PSEU</name>
<feature type="compositionally biased region" description="Basic and acidic residues" evidence="1">
    <location>
        <begin position="148"/>
        <end position="164"/>
    </location>
</feature>
<sequence length="377" mass="41277">MARAFVLDCLRHWVTEYHVDGFRFDLAAILGRAPDGTPLANPPLLEAIAADPVLRDVRLIAEAWDAAGLYQVGSFPHYHRWSEWNGPYRDAVRRFLKGDPGTTGELASRLLGSPDVYGHRGPLASVNLVTAHDGFTLRDLVSYNHKHNEANGEDGRDGTDDDHSWNCGHEGPTDDPAVLALRDRQVRNALVLLLTSRGVPMLTAGDEMGRTQHGNNNAYCHDELTWVDWRLADENADLVGFTAALVAFRAAHPALRRDLPVTDDPDGGVRWHGAEPGRPDWSVHSGLLACELHDEESGDVVYLAANNHWEPVAVTLPDSPEGLGWALFADTSRPSPHEVCAPGEHLPDGTRLELGPRSTLLLTARAVTATTDRRGAR</sequence>
<evidence type="ECO:0000256" key="1">
    <source>
        <dbReference type="SAM" id="MobiDB-lite"/>
    </source>
</evidence>
<feature type="region of interest" description="Disordered" evidence="1">
    <location>
        <begin position="148"/>
        <end position="171"/>
    </location>
</feature>
<evidence type="ECO:0000313" key="3">
    <source>
        <dbReference type="EMBL" id="PRY36637.1"/>
    </source>
</evidence>
<evidence type="ECO:0000313" key="4">
    <source>
        <dbReference type="Proteomes" id="UP000239494"/>
    </source>
</evidence>
<dbReference type="AlphaFoldDB" id="A0A2T0STA3"/>
<dbReference type="SUPFAM" id="SSF51445">
    <property type="entry name" value="(Trans)glycosidases"/>
    <property type="match status" value="1"/>
</dbReference>
<dbReference type="InterPro" id="IPR017853">
    <property type="entry name" value="GH"/>
</dbReference>
<dbReference type="RefSeq" id="WP_245887146.1">
    <property type="nucleotide sequence ID" value="NZ_PVTF01000011.1"/>
</dbReference>
<organism evidence="3 4">
    <name type="scientific">Umezawaea tangerina</name>
    <dbReference type="NCBI Taxonomy" id="84725"/>
    <lineage>
        <taxon>Bacteria</taxon>
        <taxon>Bacillati</taxon>
        <taxon>Actinomycetota</taxon>
        <taxon>Actinomycetes</taxon>
        <taxon>Pseudonocardiales</taxon>
        <taxon>Pseudonocardiaceae</taxon>
        <taxon>Umezawaea</taxon>
    </lineage>
</organism>
<dbReference type="InterPro" id="IPR013780">
    <property type="entry name" value="Glyco_hydro_b"/>
</dbReference>
<dbReference type="Pfam" id="PF21156">
    <property type="entry name" value="ISOA1-3_C"/>
    <property type="match status" value="1"/>
</dbReference>
<feature type="domain" description="Isoamylase 1-3-like C-terminal" evidence="2">
    <location>
        <begin position="270"/>
        <end position="348"/>
    </location>
</feature>
<dbReference type="EMBL" id="PVTF01000011">
    <property type="protein sequence ID" value="PRY36637.1"/>
    <property type="molecule type" value="Genomic_DNA"/>
</dbReference>
<dbReference type="Proteomes" id="UP000239494">
    <property type="component" value="Unassembled WGS sequence"/>
</dbReference>
<gene>
    <name evidence="3" type="ORF">CLV43_1119</name>
</gene>
<dbReference type="PANTHER" id="PTHR43002">
    <property type="entry name" value="GLYCOGEN DEBRANCHING ENZYME"/>
    <property type="match status" value="1"/>
</dbReference>
<evidence type="ECO:0000259" key="2">
    <source>
        <dbReference type="Pfam" id="PF21156"/>
    </source>
</evidence>
<protein>
    <submittedName>
        <fullName evidence="3">Glycogen debranching enzyme GlgX</fullName>
    </submittedName>
</protein>
<accession>A0A2T0STA3</accession>
<comment type="caution">
    <text evidence="3">The sequence shown here is derived from an EMBL/GenBank/DDBJ whole genome shotgun (WGS) entry which is preliminary data.</text>
</comment>
<dbReference type="SUPFAM" id="SSF51011">
    <property type="entry name" value="Glycosyl hydrolase domain"/>
    <property type="match status" value="1"/>
</dbReference>